<dbReference type="AlphaFoldDB" id="A0A0A0HIK4"/>
<evidence type="ECO:0000313" key="2">
    <source>
        <dbReference type="EMBL" id="KGM87657.1"/>
    </source>
</evidence>
<dbReference type="OrthoDB" id="7864938at2"/>
<dbReference type="PATRIC" id="fig|1288298.3.peg.2405"/>
<dbReference type="EMBL" id="AONH01000013">
    <property type="protein sequence ID" value="KGM87657.1"/>
    <property type="molecule type" value="Genomic_DNA"/>
</dbReference>
<keyword evidence="1" id="KW-0732">Signal</keyword>
<accession>A0A0A0HIK4</accession>
<dbReference type="Proteomes" id="UP000030021">
    <property type="component" value="Unassembled WGS sequence"/>
</dbReference>
<dbReference type="HOGENOM" id="CLU_1702916_0_0_5"/>
<comment type="caution">
    <text evidence="2">The sequence shown here is derived from an EMBL/GenBank/DDBJ whole genome shotgun (WGS) entry which is preliminary data.</text>
</comment>
<feature type="signal peptide" evidence="1">
    <location>
        <begin position="1"/>
        <end position="23"/>
    </location>
</feature>
<proteinExistence type="predicted"/>
<dbReference type="RefSeq" id="WP_037273562.1">
    <property type="nucleotide sequence ID" value="NZ_KN293980.1"/>
</dbReference>
<evidence type="ECO:0000256" key="1">
    <source>
        <dbReference type="SAM" id="SignalP"/>
    </source>
</evidence>
<sequence>MKRLLTTALFTGMTLASVGPVLAMDKTLSGLDVKVDLSAYADNNVLKYWPTLEADLATAIASKVTLDDAADAPRIAVEINKVAIDGDTILPDTGEFNQLEGTVSTFEGLNDAVAVNADSLENPDKQIGSYALQMTAVTGDAPAPEGWVTIEPSQDDFYAALVDAYATTVVERLDD</sequence>
<evidence type="ECO:0000313" key="3">
    <source>
        <dbReference type="Proteomes" id="UP000030021"/>
    </source>
</evidence>
<feature type="chain" id="PRO_5001962744" evidence="1">
    <location>
        <begin position="24"/>
        <end position="175"/>
    </location>
</feature>
<protein>
    <submittedName>
        <fullName evidence="2">Uncharacterized protein</fullName>
    </submittedName>
</protein>
<organism evidence="2 3">
    <name type="scientific">Roseovarius mucosus DSM 17069</name>
    <dbReference type="NCBI Taxonomy" id="1288298"/>
    <lineage>
        <taxon>Bacteria</taxon>
        <taxon>Pseudomonadati</taxon>
        <taxon>Pseudomonadota</taxon>
        <taxon>Alphaproteobacteria</taxon>
        <taxon>Rhodobacterales</taxon>
        <taxon>Roseobacteraceae</taxon>
        <taxon>Roseovarius</taxon>
    </lineage>
</organism>
<dbReference type="eggNOG" id="ENOG502ZSNZ">
    <property type="taxonomic scope" value="Bacteria"/>
</dbReference>
<name>A0A0A0HIK4_9RHOB</name>
<gene>
    <name evidence="2" type="ORF">rosmuc_02393</name>
</gene>
<reference evidence="2 3" key="1">
    <citation type="submission" date="2013-01" db="EMBL/GenBank/DDBJ databases">
        <authorList>
            <person name="Fiebig A."/>
            <person name="Goeker M."/>
            <person name="Klenk H.-P.P."/>
        </authorList>
    </citation>
    <scope>NUCLEOTIDE SEQUENCE [LARGE SCALE GENOMIC DNA]</scope>
    <source>
        <strain evidence="2 3">DSM 17069</strain>
    </source>
</reference>